<protein>
    <submittedName>
        <fullName evidence="3">FAA hydrolase family protein</fullName>
    </submittedName>
</protein>
<evidence type="ECO:0000259" key="1">
    <source>
        <dbReference type="Pfam" id="PF01557"/>
    </source>
</evidence>
<sequence length="324" mass="34357">MKLASIKHGRDGRLVVVSRDLSRCVAVPGIAPTLQDALDRWEQVAPRLAEIAAALDNGELSGSLPFVAADCAAPLPRAYLFADGSAFLSHVELVRRARGADMPAELYQTPLMYQGDSGGWLAPTAPIPWRDAAWGLDFEGEVAAITGDLPAGCDELTAATGIRLLMLVNDVSLRGLIPAELARGFGFYQSKPASSASPVAVTPDELGDAWHDGRVQLPLEVTLNGKPFGHPHASAMHFSFPQLIAHAARTRPLVAGSIIGSGTVSNADPSVGEACIAERRMREHQADGTPHTPWLMPGDKVRFDMRGSDGQSVFGAIEQQVAAC</sequence>
<dbReference type="SUPFAM" id="SSF56529">
    <property type="entry name" value="FAH"/>
    <property type="match status" value="1"/>
</dbReference>
<dbReference type="STRING" id="1122240.GCA_000620105_00005"/>
<dbReference type="Gene3D" id="3.90.850.10">
    <property type="entry name" value="Fumarylacetoacetase-like, C-terminal domain"/>
    <property type="match status" value="1"/>
</dbReference>
<dbReference type="OrthoDB" id="9775905at2"/>
<dbReference type="RefSeq" id="WP_028497548.1">
    <property type="nucleotide sequence ID" value="NZ_CP028519.1"/>
</dbReference>
<evidence type="ECO:0000313" key="3">
    <source>
        <dbReference type="EMBL" id="AVY94308.1"/>
    </source>
</evidence>
<dbReference type="KEGG" id="maer:DAI18_09840"/>
<keyword evidence="3" id="KW-0378">Hydrolase</keyword>
<dbReference type="Proteomes" id="UP000244173">
    <property type="component" value="Chromosome"/>
</dbReference>
<dbReference type="EMBL" id="CP028519">
    <property type="protein sequence ID" value="AVY94308.1"/>
    <property type="molecule type" value="Genomic_DNA"/>
</dbReference>
<organism evidence="3 4">
    <name type="scientific">Microvirgula aerodenitrificans</name>
    <dbReference type="NCBI Taxonomy" id="57480"/>
    <lineage>
        <taxon>Bacteria</taxon>
        <taxon>Pseudomonadati</taxon>
        <taxon>Pseudomonadota</taxon>
        <taxon>Betaproteobacteria</taxon>
        <taxon>Neisseriales</taxon>
        <taxon>Aquaspirillaceae</taxon>
        <taxon>Microvirgula</taxon>
    </lineage>
</organism>
<gene>
    <name evidence="3" type="ORF">DAI18_09840</name>
</gene>
<keyword evidence="4" id="KW-1185">Reference proteome</keyword>
<dbReference type="InterPro" id="IPR011234">
    <property type="entry name" value="Fumarylacetoacetase-like_C"/>
</dbReference>
<dbReference type="GO" id="GO:0016787">
    <property type="term" value="F:hydrolase activity"/>
    <property type="evidence" value="ECO:0007669"/>
    <property type="project" value="UniProtKB-KW"/>
</dbReference>
<accession>A0A2S0PAA6</accession>
<dbReference type="PANTHER" id="PTHR43211">
    <property type="entry name" value="FUMARYLACETOACETATE HYDROLASE"/>
    <property type="match status" value="1"/>
</dbReference>
<feature type="domain" description="Fumarylacetoacetase-like C-terminal" evidence="1">
    <location>
        <begin position="81"/>
        <end position="321"/>
    </location>
</feature>
<dbReference type="PANTHER" id="PTHR43211:SF1">
    <property type="entry name" value="BLL6422 PROTEIN"/>
    <property type="match status" value="1"/>
</dbReference>
<evidence type="ECO:0000313" key="4">
    <source>
        <dbReference type="Proteomes" id="UP000244173"/>
    </source>
</evidence>
<evidence type="ECO:0000259" key="2">
    <source>
        <dbReference type="Pfam" id="PF18288"/>
    </source>
</evidence>
<proteinExistence type="predicted"/>
<dbReference type="InterPro" id="IPR036663">
    <property type="entry name" value="Fumarylacetoacetase_C_sf"/>
</dbReference>
<dbReference type="InterPro" id="IPR041072">
    <property type="entry name" value="FAA_hydro_N"/>
</dbReference>
<dbReference type="Pfam" id="PF18288">
    <property type="entry name" value="FAA_hydro_N_2"/>
    <property type="match status" value="1"/>
</dbReference>
<reference evidence="3 4" key="1">
    <citation type="submission" date="2018-04" db="EMBL/GenBank/DDBJ databases">
        <title>Denitrifier Microvirgula.</title>
        <authorList>
            <person name="Anderson E."/>
            <person name="Jang J."/>
            <person name="Ishii S."/>
        </authorList>
    </citation>
    <scope>NUCLEOTIDE SEQUENCE [LARGE SCALE GENOMIC DNA]</scope>
    <source>
        <strain evidence="3 4">BE2.4</strain>
    </source>
</reference>
<feature type="domain" description="Fumarylacetoacetase N-terminal" evidence="2">
    <location>
        <begin position="1"/>
        <end position="77"/>
    </location>
</feature>
<name>A0A2S0PAA6_9NEIS</name>
<dbReference type="Pfam" id="PF01557">
    <property type="entry name" value="FAA_hydrolase"/>
    <property type="match status" value="1"/>
</dbReference>
<dbReference type="AlphaFoldDB" id="A0A2S0PAA6"/>